<protein>
    <submittedName>
        <fullName evidence="4">D-amino-acid dehydrogenase</fullName>
        <ecNumber evidence="4">1.4.99.-</ecNumber>
    </submittedName>
</protein>
<evidence type="ECO:0000259" key="3">
    <source>
        <dbReference type="Pfam" id="PF01266"/>
    </source>
</evidence>
<organism evidence="4 5">
    <name type="scientific">Mesorhizobium shonense</name>
    <dbReference type="NCBI Taxonomy" id="1209948"/>
    <lineage>
        <taxon>Bacteria</taxon>
        <taxon>Pseudomonadati</taxon>
        <taxon>Pseudomonadota</taxon>
        <taxon>Alphaproteobacteria</taxon>
        <taxon>Hyphomicrobiales</taxon>
        <taxon>Phyllobacteriaceae</taxon>
        <taxon>Mesorhizobium</taxon>
    </lineage>
</organism>
<keyword evidence="1 4" id="KW-0560">Oxidoreductase</keyword>
<keyword evidence="2" id="KW-1133">Transmembrane helix</keyword>
<dbReference type="Pfam" id="PF01266">
    <property type="entry name" value="DAO"/>
    <property type="match status" value="1"/>
</dbReference>
<feature type="domain" description="FAD dependent oxidoreductase" evidence="3">
    <location>
        <begin position="10"/>
        <end position="399"/>
    </location>
</feature>
<dbReference type="PANTHER" id="PTHR13847">
    <property type="entry name" value="SARCOSINE DEHYDROGENASE-RELATED"/>
    <property type="match status" value="1"/>
</dbReference>
<name>A0ABV2HXW7_9HYPH</name>
<evidence type="ECO:0000313" key="5">
    <source>
        <dbReference type="Proteomes" id="UP001549036"/>
    </source>
</evidence>
<keyword evidence="2" id="KW-0812">Transmembrane</keyword>
<dbReference type="SUPFAM" id="SSF51905">
    <property type="entry name" value="FAD/NAD(P)-binding domain"/>
    <property type="match status" value="1"/>
</dbReference>
<sequence length="420" mass="45405">MEDGAQARSVGVVGAGIVGVALAFLLSKRGFDVTLFDRELPGKSGPSFGNAGHIAGSEIFPISNAGILTTAMRMLVDPNGPLKIDPFYVPRLTPWLFRFYLSGRHRAYEKATEALTMLSARALPSTKTLLAEAGLSNMVRHKPALYLYDSSRSLQSALPSWRAKRDRGHSFSVIADRRDLTELEPSLSHEFAGAVLSDDWGAVTDPYHVVTNLFEAAIAGGVKYRRQNVEEVLPAKHMITVGCEGEAFSFDKVVIACGAHTPFLARQIGDHLPIEAEGGYNYTYPASGLELNHPLILADRGIAATSISSGLRVGGWAVFAGLTSEPKQAYFDRIEKIAVRAFPRLHTLGGRAWSGLRPSTPDSVPIISQSARAKGVFYTAGHGHCGLSFAAVSAEIMLELLRGNQQAGRPFAIDRFKSLR</sequence>
<dbReference type="Gene3D" id="3.30.9.10">
    <property type="entry name" value="D-Amino Acid Oxidase, subunit A, domain 2"/>
    <property type="match status" value="1"/>
</dbReference>
<dbReference type="Gene3D" id="3.50.50.60">
    <property type="entry name" value="FAD/NAD(P)-binding domain"/>
    <property type="match status" value="2"/>
</dbReference>
<evidence type="ECO:0000256" key="2">
    <source>
        <dbReference type="SAM" id="Phobius"/>
    </source>
</evidence>
<dbReference type="InterPro" id="IPR006076">
    <property type="entry name" value="FAD-dep_OxRdtase"/>
</dbReference>
<dbReference type="EC" id="1.4.99.-" evidence="4"/>
<dbReference type="RefSeq" id="WP_354416600.1">
    <property type="nucleotide sequence ID" value="NZ_JBEPLM010000009.1"/>
</dbReference>
<dbReference type="InterPro" id="IPR036188">
    <property type="entry name" value="FAD/NAD-bd_sf"/>
</dbReference>
<dbReference type="SUPFAM" id="SSF54373">
    <property type="entry name" value="FAD-linked reductases, C-terminal domain"/>
    <property type="match status" value="1"/>
</dbReference>
<feature type="transmembrane region" description="Helical" evidence="2">
    <location>
        <begin position="6"/>
        <end position="26"/>
    </location>
</feature>
<comment type="caution">
    <text evidence="4">The sequence shown here is derived from an EMBL/GenBank/DDBJ whole genome shotgun (WGS) entry which is preliminary data.</text>
</comment>
<keyword evidence="5" id="KW-1185">Reference proteome</keyword>
<dbReference type="Proteomes" id="UP001549036">
    <property type="component" value="Unassembled WGS sequence"/>
</dbReference>
<evidence type="ECO:0000256" key="1">
    <source>
        <dbReference type="ARBA" id="ARBA00023002"/>
    </source>
</evidence>
<dbReference type="EMBL" id="JBEPLM010000009">
    <property type="protein sequence ID" value="MET3595224.1"/>
    <property type="molecule type" value="Genomic_DNA"/>
</dbReference>
<reference evidence="4 5" key="1">
    <citation type="submission" date="2024-06" db="EMBL/GenBank/DDBJ databases">
        <title>Genomic Encyclopedia of Type Strains, Phase IV (KMG-IV): sequencing the most valuable type-strain genomes for metagenomic binning, comparative biology and taxonomic classification.</title>
        <authorList>
            <person name="Goeker M."/>
        </authorList>
    </citation>
    <scope>NUCLEOTIDE SEQUENCE [LARGE SCALE GENOMIC DNA]</scope>
    <source>
        <strain evidence="4 5">DSM 29846</strain>
    </source>
</reference>
<evidence type="ECO:0000313" key="4">
    <source>
        <dbReference type="EMBL" id="MET3595224.1"/>
    </source>
</evidence>
<accession>A0ABV2HXW7</accession>
<proteinExistence type="predicted"/>
<dbReference type="GO" id="GO:0016491">
    <property type="term" value="F:oxidoreductase activity"/>
    <property type="evidence" value="ECO:0007669"/>
    <property type="project" value="UniProtKB-KW"/>
</dbReference>
<keyword evidence="2" id="KW-0472">Membrane</keyword>
<dbReference type="PANTHER" id="PTHR13847:SF289">
    <property type="entry name" value="GLYCINE OXIDASE"/>
    <property type="match status" value="1"/>
</dbReference>
<gene>
    <name evidence="4" type="ORF">ABID26_004636</name>
</gene>